<sequence length="247" mass="28853">MSCESDKQELHKHYREVVRRMMYCNGDLEDSIPYCVDLVFDVVKFQMVKVLEDAWNRANAQQRNVIMLEDVLFLFRKNRFVLKRLLHFAETMECINELKRAAPRTEKLDGDRDEDSDDDEVKTTTKHEQGNLLWWLGAPQCEPSVSFVLAFVGREVVAYLVHAAVSVMRTEESHLFRNDTKDGYLATPDEDCPLQIRHYTEALRRCEGWRRHKDFLFGYHDDIEADDCQQKADDSVSLNDGTEEHGS</sequence>
<reference evidence="7" key="2">
    <citation type="submission" date="2017-02" db="UniProtKB">
        <authorList>
            <consortium name="WormBaseParasite"/>
        </authorList>
    </citation>
    <scope>IDENTIFICATION</scope>
</reference>
<evidence type="ECO:0000256" key="5">
    <source>
        <dbReference type="ARBA" id="ARBA00061274"/>
    </source>
</evidence>
<protein>
    <submittedName>
        <fullName evidence="7">TFIID_NTD2 domain-containing protein</fullName>
    </submittedName>
</protein>
<evidence type="ECO:0000256" key="3">
    <source>
        <dbReference type="ARBA" id="ARBA00023163"/>
    </source>
</evidence>
<dbReference type="CDD" id="cd22926">
    <property type="entry name" value="HFD_SPT3"/>
    <property type="match status" value="1"/>
</dbReference>
<accession>A0A0K0CZ63</accession>
<dbReference type="SUPFAM" id="SSF47113">
    <property type="entry name" value="Histone-fold"/>
    <property type="match status" value="1"/>
</dbReference>
<dbReference type="WBParaSite" id="ACAC_0000299201-mRNA-1">
    <property type="protein sequence ID" value="ACAC_0000299201-mRNA-1"/>
    <property type="gene ID" value="ACAC_0000299201"/>
</dbReference>
<dbReference type="STRING" id="6313.A0A0K0CZ63"/>
<comment type="subcellular location">
    <subcellularLocation>
        <location evidence="1">Nucleus</location>
    </subcellularLocation>
</comment>
<dbReference type="Pfam" id="PF02269">
    <property type="entry name" value="TFIID-18kDa"/>
    <property type="match status" value="1"/>
</dbReference>
<dbReference type="PANTHER" id="PTHR11380">
    <property type="entry name" value="TRANSCRIPTION INITIATION FACTOR TFIID/SUPT3-RELATED"/>
    <property type="match status" value="1"/>
</dbReference>
<dbReference type="AlphaFoldDB" id="A0A0K0CZ63"/>
<proteinExistence type="inferred from homology"/>
<dbReference type="Proteomes" id="UP000035642">
    <property type="component" value="Unassembled WGS sequence"/>
</dbReference>
<dbReference type="GO" id="GO:0005634">
    <property type="term" value="C:nucleus"/>
    <property type="evidence" value="ECO:0007669"/>
    <property type="project" value="UniProtKB-SubCell"/>
</dbReference>
<evidence type="ECO:0000256" key="1">
    <source>
        <dbReference type="ARBA" id="ARBA00004123"/>
    </source>
</evidence>
<comment type="similarity">
    <text evidence="5">Belongs to the SPT3 family.</text>
</comment>
<reference evidence="6" key="1">
    <citation type="submission" date="2012-09" db="EMBL/GenBank/DDBJ databases">
        <authorList>
            <person name="Martin A.A."/>
        </authorList>
    </citation>
    <scope>NUCLEOTIDE SEQUENCE</scope>
</reference>
<dbReference type="InterPro" id="IPR009072">
    <property type="entry name" value="Histone-fold"/>
</dbReference>
<keyword evidence="2" id="KW-0805">Transcription regulation</keyword>
<evidence type="ECO:0000256" key="4">
    <source>
        <dbReference type="ARBA" id="ARBA00023242"/>
    </source>
</evidence>
<keyword evidence="4" id="KW-0539">Nucleus</keyword>
<dbReference type="GO" id="GO:0046982">
    <property type="term" value="F:protein heterodimerization activity"/>
    <property type="evidence" value="ECO:0007669"/>
    <property type="project" value="InterPro"/>
</dbReference>
<dbReference type="GO" id="GO:0006366">
    <property type="term" value="P:transcription by RNA polymerase II"/>
    <property type="evidence" value="ECO:0007669"/>
    <property type="project" value="InterPro"/>
</dbReference>
<evidence type="ECO:0000256" key="2">
    <source>
        <dbReference type="ARBA" id="ARBA00023015"/>
    </source>
</evidence>
<evidence type="ECO:0000313" key="7">
    <source>
        <dbReference type="WBParaSite" id="ACAC_0000299201-mRNA-1"/>
    </source>
</evidence>
<dbReference type="InterPro" id="IPR003195">
    <property type="entry name" value="TFIID_TAF13"/>
</dbReference>
<dbReference type="PANTHER" id="PTHR11380:SF16">
    <property type="entry name" value="TRANSCRIPTION INITIATION PROTEIN SPT3 HOMOLOG"/>
    <property type="match status" value="1"/>
</dbReference>
<keyword evidence="6" id="KW-1185">Reference proteome</keyword>
<evidence type="ECO:0000313" key="6">
    <source>
        <dbReference type="Proteomes" id="UP000035642"/>
    </source>
</evidence>
<keyword evidence="3" id="KW-0804">Transcription</keyword>
<organism evidence="6 7">
    <name type="scientific">Angiostrongylus cantonensis</name>
    <name type="common">Rat lungworm</name>
    <dbReference type="NCBI Taxonomy" id="6313"/>
    <lineage>
        <taxon>Eukaryota</taxon>
        <taxon>Metazoa</taxon>
        <taxon>Ecdysozoa</taxon>
        <taxon>Nematoda</taxon>
        <taxon>Chromadorea</taxon>
        <taxon>Rhabditida</taxon>
        <taxon>Rhabditina</taxon>
        <taxon>Rhabditomorpha</taxon>
        <taxon>Strongyloidea</taxon>
        <taxon>Metastrongylidae</taxon>
        <taxon>Angiostrongylus</taxon>
    </lineage>
</organism>
<name>A0A0K0CZ63_ANGCA</name>